<reference evidence="5" key="1">
    <citation type="submission" date="2021-05" db="EMBL/GenBank/DDBJ databases">
        <authorList>
            <person name="Alioto T."/>
            <person name="Alioto T."/>
            <person name="Gomez Garrido J."/>
        </authorList>
    </citation>
    <scope>NUCLEOTIDE SEQUENCE</scope>
</reference>
<dbReference type="EMBL" id="HBUF01028091">
    <property type="protein sequence ID" value="CAG6613624.1"/>
    <property type="molecule type" value="Transcribed_RNA"/>
</dbReference>
<dbReference type="Pfam" id="PF09797">
    <property type="entry name" value="NatB_MDM20"/>
    <property type="match status" value="1"/>
</dbReference>
<evidence type="ECO:0000313" key="5">
    <source>
        <dbReference type="EMBL" id="CAG6756477.1"/>
    </source>
</evidence>
<dbReference type="GO" id="GO:0031416">
    <property type="term" value="C:NatB complex"/>
    <property type="evidence" value="ECO:0007669"/>
    <property type="project" value="TreeGrafter"/>
</dbReference>
<evidence type="ECO:0000256" key="1">
    <source>
        <dbReference type="ARBA" id="ARBA00006298"/>
    </source>
</evidence>
<dbReference type="InterPro" id="IPR011990">
    <property type="entry name" value="TPR-like_helical_dom_sf"/>
</dbReference>
<organism evidence="5">
    <name type="scientific">Cacopsylla melanoneura</name>
    <dbReference type="NCBI Taxonomy" id="428564"/>
    <lineage>
        <taxon>Eukaryota</taxon>
        <taxon>Metazoa</taxon>
        <taxon>Ecdysozoa</taxon>
        <taxon>Arthropoda</taxon>
        <taxon>Hexapoda</taxon>
        <taxon>Insecta</taxon>
        <taxon>Pterygota</taxon>
        <taxon>Neoptera</taxon>
        <taxon>Paraneoptera</taxon>
        <taxon>Hemiptera</taxon>
        <taxon>Sternorrhyncha</taxon>
        <taxon>Psylloidea</taxon>
        <taxon>Psyllidae</taxon>
        <taxon>Psyllinae</taxon>
        <taxon>Cacopsylla</taxon>
    </lineage>
</organism>
<dbReference type="GO" id="GO:0016740">
    <property type="term" value="F:transferase activity"/>
    <property type="evidence" value="ECO:0007669"/>
    <property type="project" value="UniProtKB-KW"/>
</dbReference>
<evidence type="ECO:0000256" key="2">
    <source>
        <dbReference type="ARBA" id="ARBA00022803"/>
    </source>
</evidence>
<dbReference type="EMBL" id="HBUF01544889">
    <property type="protein sequence ID" value="CAG6756477.1"/>
    <property type="molecule type" value="Transcribed_RNA"/>
</dbReference>
<dbReference type="EMBL" id="HBUF01028090">
    <property type="protein sequence ID" value="CAG6613623.1"/>
    <property type="molecule type" value="Transcribed_RNA"/>
</dbReference>
<dbReference type="PANTHER" id="PTHR22767">
    <property type="entry name" value="N-TERMINAL ACETYLTRANSFERASE-RELATED"/>
    <property type="match status" value="1"/>
</dbReference>
<evidence type="ECO:0000256" key="3">
    <source>
        <dbReference type="ARBA" id="ARBA00029872"/>
    </source>
</evidence>
<feature type="region of interest" description="Disordered" evidence="4">
    <location>
        <begin position="878"/>
        <end position="921"/>
    </location>
</feature>
<accession>A0A8D9EK66</accession>
<feature type="compositionally biased region" description="Basic and acidic residues" evidence="4">
    <location>
        <begin position="1007"/>
        <end position="1024"/>
    </location>
</feature>
<feature type="region of interest" description="Disordered" evidence="4">
    <location>
        <begin position="1007"/>
        <end position="1040"/>
    </location>
</feature>
<dbReference type="EMBL" id="HBUF01028092">
    <property type="protein sequence ID" value="CAG6613625.1"/>
    <property type="molecule type" value="Transcribed_RNA"/>
</dbReference>
<dbReference type="Gene3D" id="1.25.40.1040">
    <property type="match status" value="1"/>
</dbReference>
<dbReference type="SUPFAM" id="SSF48452">
    <property type="entry name" value="TPR-like"/>
    <property type="match status" value="1"/>
</dbReference>
<comment type="similarity">
    <text evidence="1">Belongs to the MDM20/NAA25 family.</text>
</comment>
<sequence length="1084" mass="124666">MSSKNTSESMIAERRLRPIYDLLDFNNNKKAIQEADRVLKKSPELDCARALKSLALLRMGRDYEAEQLLEFVTKRAPCDDATLQAMTICFRELRAPEKICTIYEEAVKKEPTNEELLTHLFMSYVRVYNYKKQQHTAMSLYKLKLKNPYYFWAVMSIVMQASDTDDKISKSVTLPLAERMVKKFVDDNKMDAEQEIQLYVIILEQQHKYQEVLDILSSPLGKMLQSYYTADQKKIEILLAMQQWDEINLLIKQLLITSDSWQYYIHYLTSVFALVSKNGNTEPEDLASCDVITSVDTCFASAERYLSILAEKKSALSHKSRGVHLVRLEYYVKLRDWEKENGGSPSKDSSRTTTLLADKILDSSLVDLLLSYYKVFAHTPCVLKDLKKYLSYLSPEEVNVLSAALWKINGIEEEEEFEPRDRTSMMQFISCLQFNRYLGKYNNDVMSKETKMALILRLTRTYYHCEPFTADQAPAEIKANDALILLVLYLLHDLYVLEPKYIQYILLYLHHVSSRNHYNFNLELLSLYYYHRIGASGAAHMCYENLDMKHIQLDSLGYLHLAPLLNMAQFTLAANVADSTLKFFTINYKDNADHLVLSYKFGSFLKIKEFHLFRTRLNNSVHYTLTTIEKMLLDVLHLTSYREVLGTVATMSINPGQDNILWDELRDNRDLNVFNSCNPSHMKPDAQVQALTHAHDLSYLRMRTLVLRILAASLHVAHPPPPLPPSSNEEEKQNGDNSTSEPSRLEVLKSLIEEMQQVYDKLVKDRLSPVSEEVQGSPPPSRLFFYLSHSFLPHFLSISRAVHMLGSQPKGLGFESHVVESVMFLKRDFESVEERFREVQRESVWANHSALIQVMNLFVEMIAITNIMCGVMSSIMKQTKSSNTGRSKEENAKKKKKYKKCVNTSADSPPKQDNSIPVEDKDPGTILNNVIAITKELSGQIINITNACEETLEENLQARHNLNSVTNDPIEQELVTYLLNHNEPQADNMCQEGNQLAAKVENLRLEENKQLESKRTEPETELKGNDSPSTTTVTRASVAHSCSHHRSRDWNTCSARVNENIMNSYRVSYNKLRLVNVFKSFTFE</sequence>
<dbReference type="PANTHER" id="PTHR22767:SF3">
    <property type="entry name" value="N-ALPHA-ACETYLTRANSFERASE 25, NATB AUXILIARY SUBUNIT"/>
    <property type="match status" value="1"/>
</dbReference>
<keyword evidence="5" id="KW-0808">Transferase</keyword>
<feature type="compositionally biased region" description="Polar residues" evidence="4">
    <location>
        <begin position="1026"/>
        <end position="1035"/>
    </location>
</feature>
<proteinExistence type="inferred from homology"/>
<feature type="compositionally biased region" description="Polar residues" evidence="4">
    <location>
        <begin position="902"/>
        <end position="915"/>
    </location>
</feature>
<feature type="region of interest" description="Disordered" evidence="4">
    <location>
        <begin position="718"/>
        <end position="742"/>
    </location>
</feature>
<protein>
    <recommendedName>
        <fullName evidence="3">N-terminal acetyltransferase B complex subunit MDM20 homolog</fullName>
    </recommendedName>
</protein>
<evidence type="ECO:0000256" key="4">
    <source>
        <dbReference type="SAM" id="MobiDB-lite"/>
    </source>
</evidence>
<dbReference type="AlphaFoldDB" id="A0A8D9EK66"/>
<name>A0A8D9EK66_9HEMI</name>
<dbReference type="InterPro" id="IPR019183">
    <property type="entry name" value="NAA25_NatB_aux_su"/>
</dbReference>
<keyword evidence="2" id="KW-0802">TPR repeat</keyword>